<name>A0AA47LQY7_9GAMM</name>
<protein>
    <recommendedName>
        <fullName evidence="3 10">Gluconokinase</fullName>
        <ecNumber evidence="3 10">2.7.1.12</ecNumber>
    </recommendedName>
</protein>
<evidence type="ECO:0000256" key="1">
    <source>
        <dbReference type="ARBA" id="ARBA00004761"/>
    </source>
</evidence>
<evidence type="ECO:0000256" key="3">
    <source>
        <dbReference type="ARBA" id="ARBA00012054"/>
    </source>
</evidence>
<accession>A0AA47LQY7</accession>
<evidence type="ECO:0000313" key="12">
    <source>
        <dbReference type="Proteomes" id="UP001164748"/>
    </source>
</evidence>
<dbReference type="Proteomes" id="UP001164748">
    <property type="component" value="Chromosome"/>
</dbReference>
<dbReference type="InterPro" id="IPR031322">
    <property type="entry name" value="Shikimate/glucono_kinase"/>
</dbReference>
<comment type="pathway">
    <text evidence="1">Carbohydrate acid metabolism.</text>
</comment>
<comment type="similarity">
    <text evidence="2 10">Belongs to the gluconokinase GntK/GntV family.</text>
</comment>
<dbReference type="Gene3D" id="3.40.50.300">
    <property type="entry name" value="P-loop containing nucleotide triphosphate hydrolases"/>
    <property type="match status" value="1"/>
</dbReference>
<dbReference type="GO" id="GO:0046316">
    <property type="term" value="F:gluconokinase activity"/>
    <property type="evidence" value="ECO:0007669"/>
    <property type="project" value="UniProtKB-EC"/>
</dbReference>
<keyword evidence="5 10" id="KW-0547">Nucleotide-binding</keyword>
<dbReference type="SUPFAM" id="SSF52540">
    <property type="entry name" value="P-loop containing nucleoside triphosphate hydrolases"/>
    <property type="match status" value="1"/>
</dbReference>
<evidence type="ECO:0000256" key="4">
    <source>
        <dbReference type="ARBA" id="ARBA00022679"/>
    </source>
</evidence>
<dbReference type="GO" id="GO:0005524">
    <property type="term" value="F:ATP binding"/>
    <property type="evidence" value="ECO:0007669"/>
    <property type="project" value="UniProtKB-KW"/>
</dbReference>
<comment type="catalytic activity">
    <reaction evidence="9 10">
        <text>D-gluconate + ATP = 6-phospho-D-gluconate + ADP + H(+)</text>
        <dbReference type="Rhea" id="RHEA:19433"/>
        <dbReference type="ChEBI" id="CHEBI:15378"/>
        <dbReference type="ChEBI" id="CHEBI:18391"/>
        <dbReference type="ChEBI" id="CHEBI:30616"/>
        <dbReference type="ChEBI" id="CHEBI:58759"/>
        <dbReference type="ChEBI" id="CHEBI:456216"/>
        <dbReference type="EC" id="2.7.1.12"/>
    </reaction>
</comment>
<organism evidence="11 12">
    <name type="scientific">Salinivibrio kushneri</name>
    <dbReference type="NCBI Taxonomy" id="1908198"/>
    <lineage>
        <taxon>Bacteria</taxon>
        <taxon>Pseudomonadati</taxon>
        <taxon>Pseudomonadota</taxon>
        <taxon>Gammaproteobacteria</taxon>
        <taxon>Vibrionales</taxon>
        <taxon>Vibrionaceae</taxon>
        <taxon>Salinivibrio</taxon>
    </lineage>
</organism>
<keyword evidence="7 10" id="KW-0067">ATP-binding</keyword>
<dbReference type="EMBL" id="CP114588">
    <property type="protein sequence ID" value="WBA08778.1"/>
    <property type="molecule type" value="Genomic_DNA"/>
</dbReference>
<evidence type="ECO:0000256" key="6">
    <source>
        <dbReference type="ARBA" id="ARBA00022777"/>
    </source>
</evidence>
<dbReference type="GO" id="GO:0005737">
    <property type="term" value="C:cytoplasm"/>
    <property type="evidence" value="ECO:0007669"/>
    <property type="project" value="TreeGrafter"/>
</dbReference>
<keyword evidence="4 10" id="KW-0808">Transferase</keyword>
<evidence type="ECO:0000256" key="10">
    <source>
        <dbReference type="RuleBase" id="RU363066"/>
    </source>
</evidence>
<evidence type="ECO:0000256" key="7">
    <source>
        <dbReference type="ARBA" id="ARBA00022840"/>
    </source>
</evidence>
<evidence type="ECO:0000256" key="5">
    <source>
        <dbReference type="ARBA" id="ARBA00022741"/>
    </source>
</evidence>
<dbReference type="NCBIfam" id="TIGR01313">
    <property type="entry name" value="therm_gnt_kin"/>
    <property type="match status" value="1"/>
</dbReference>
<gene>
    <name evidence="11" type="ORF">N8M53_00670</name>
</gene>
<keyword evidence="8" id="KW-0311">Gluconate utilization</keyword>
<dbReference type="InterPro" id="IPR027417">
    <property type="entry name" value="P-loop_NTPase"/>
</dbReference>
<dbReference type="CDD" id="cd02021">
    <property type="entry name" value="GntK"/>
    <property type="match status" value="1"/>
</dbReference>
<evidence type="ECO:0000256" key="8">
    <source>
        <dbReference type="ARBA" id="ARBA00023064"/>
    </source>
</evidence>
<dbReference type="FunFam" id="3.40.50.300:FF:000522">
    <property type="entry name" value="Gluconokinase"/>
    <property type="match status" value="1"/>
</dbReference>
<dbReference type="RefSeq" id="WP_269579135.1">
    <property type="nucleotide sequence ID" value="NZ_CP114588.1"/>
</dbReference>
<evidence type="ECO:0000256" key="9">
    <source>
        <dbReference type="ARBA" id="ARBA00048090"/>
    </source>
</evidence>
<sequence>MKVKKLLIMGVSGCGKSLIGSEIARALDLPFYDGDDYHPADNVEKMRQGIPLTDADRSGWLRTLNRLYTDNEAAVIACSALKPEYRDVLRQNNPELVIVYLQGDYATIWSRLQKRANHYFHGEAMLRSQFDALVEPSPEEALFVDISYPVDTVVAHALQQIKEMES</sequence>
<reference evidence="11" key="1">
    <citation type="submission" date="2022-09" db="EMBL/GenBank/DDBJ databases">
        <authorList>
            <person name="Li Z.-J."/>
        </authorList>
    </citation>
    <scope>NUCLEOTIDE SEQUENCE</scope>
    <source>
        <strain evidence="11">TGB11</strain>
    </source>
</reference>
<dbReference type="InterPro" id="IPR006001">
    <property type="entry name" value="Therm_gnt_kin"/>
</dbReference>
<evidence type="ECO:0000256" key="2">
    <source>
        <dbReference type="ARBA" id="ARBA00008420"/>
    </source>
</evidence>
<dbReference type="EC" id="2.7.1.12" evidence="3 10"/>
<keyword evidence="6 10" id="KW-0418">Kinase</keyword>
<dbReference type="Pfam" id="PF01202">
    <property type="entry name" value="SKI"/>
    <property type="match status" value="1"/>
</dbReference>
<dbReference type="AlphaFoldDB" id="A0AA47LQY7"/>
<dbReference type="PANTHER" id="PTHR43442:SF3">
    <property type="entry name" value="GLUCONOKINASE-RELATED"/>
    <property type="match status" value="1"/>
</dbReference>
<dbReference type="GO" id="GO:0019521">
    <property type="term" value="P:D-gluconate metabolic process"/>
    <property type="evidence" value="ECO:0007669"/>
    <property type="project" value="UniProtKB-KW"/>
</dbReference>
<proteinExistence type="inferred from homology"/>
<evidence type="ECO:0000313" key="11">
    <source>
        <dbReference type="EMBL" id="WBA08778.1"/>
    </source>
</evidence>
<dbReference type="PANTHER" id="PTHR43442">
    <property type="entry name" value="GLUCONOKINASE-RELATED"/>
    <property type="match status" value="1"/>
</dbReference>